<evidence type="ECO:0000256" key="4">
    <source>
        <dbReference type="ARBA" id="ARBA00022964"/>
    </source>
</evidence>
<feature type="domain" description="Gamma-butyrobetaine hydroxylase-like N-terminal" evidence="8">
    <location>
        <begin position="37"/>
        <end position="98"/>
    </location>
</feature>
<dbReference type="Pfam" id="PF06155">
    <property type="entry name" value="GBBH-like_N"/>
    <property type="match status" value="1"/>
</dbReference>
<dbReference type="InterPro" id="IPR003819">
    <property type="entry name" value="TauD/TfdA-like"/>
</dbReference>
<comment type="cofactor">
    <cofactor evidence="1">
        <name>Fe(2+)</name>
        <dbReference type="ChEBI" id="CHEBI:29033"/>
    </cofactor>
</comment>
<dbReference type="GO" id="GO:0016706">
    <property type="term" value="F:2-oxoglutarate-dependent dioxygenase activity"/>
    <property type="evidence" value="ECO:0007669"/>
    <property type="project" value="UniProtKB-ARBA"/>
</dbReference>
<comment type="similarity">
    <text evidence="2">Belongs to the gamma-BBH/TMLD family.</text>
</comment>
<evidence type="ECO:0000256" key="1">
    <source>
        <dbReference type="ARBA" id="ARBA00001954"/>
    </source>
</evidence>
<dbReference type="CDD" id="cd00250">
    <property type="entry name" value="CAS_like"/>
    <property type="match status" value="1"/>
</dbReference>
<evidence type="ECO:0000313" key="10">
    <source>
        <dbReference type="Proteomes" id="UP000308652"/>
    </source>
</evidence>
<evidence type="ECO:0000256" key="2">
    <source>
        <dbReference type="ARBA" id="ARBA00008654"/>
    </source>
</evidence>
<dbReference type="InterPro" id="IPR010376">
    <property type="entry name" value="GBBH-like_N"/>
</dbReference>
<dbReference type="Pfam" id="PF02668">
    <property type="entry name" value="TauD"/>
    <property type="match status" value="1"/>
</dbReference>
<organism evidence="9 10">
    <name type="scientific">Crucibulum laeve</name>
    <dbReference type="NCBI Taxonomy" id="68775"/>
    <lineage>
        <taxon>Eukaryota</taxon>
        <taxon>Fungi</taxon>
        <taxon>Dikarya</taxon>
        <taxon>Basidiomycota</taxon>
        <taxon>Agaricomycotina</taxon>
        <taxon>Agaricomycetes</taxon>
        <taxon>Agaricomycetidae</taxon>
        <taxon>Agaricales</taxon>
        <taxon>Agaricineae</taxon>
        <taxon>Nidulariaceae</taxon>
        <taxon>Crucibulum</taxon>
    </lineage>
</organism>
<evidence type="ECO:0000259" key="7">
    <source>
        <dbReference type="Pfam" id="PF02668"/>
    </source>
</evidence>
<proteinExistence type="inferred from homology"/>
<feature type="domain" description="TauD/TfdA-like" evidence="7">
    <location>
        <begin position="149"/>
        <end position="393"/>
    </location>
</feature>
<evidence type="ECO:0000256" key="5">
    <source>
        <dbReference type="ARBA" id="ARBA00023002"/>
    </source>
</evidence>
<dbReference type="STRING" id="68775.A0A5C3MAB2"/>
<keyword evidence="3" id="KW-0479">Metal-binding</keyword>
<dbReference type="PANTHER" id="PTHR10696">
    <property type="entry name" value="GAMMA-BUTYROBETAINE HYDROXYLASE-RELATED"/>
    <property type="match status" value="1"/>
</dbReference>
<dbReference type="GO" id="GO:0046872">
    <property type="term" value="F:metal ion binding"/>
    <property type="evidence" value="ECO:0007669"/>
    <property type="project" value="UniProtKB-KW"/>
</dbReference>
<evidence type="ECO:0000256" key="6">
    <source>
        <dbReference type="ARBA" id="ARBA00023004"/>
    </source>
</evidence>
<evidence type="ECO:0000256" key="3">
    <source>
        <dbReference type="ARBA" id="ARBA00022723"/>
    </source>
</evidence>
<keyword evidence="10" id="KW-1185">Reference proteome</keyword>
<dbReference type="EMBL" id="ML213594">
    <property type="protein sequence ID" value="TFK41683.1"/>
    <property type="molecule type" value="Genomic_DNA"/>
</dbReference>
<dbReference type="AlphaFoldDB" id="A0A5C3MAB2"/>
<evidence type="ECO:0000259" key="8">
    <source>
        <dbReference type="Pfam" id="PF06155"/>
    </source>
</evidence>
<keyword evidence="6" id="KW-0408">Iron</keyword>
<keyword evidence="4" id="KW-0223">Dioxygenase</keyword>
<dbReference type="OrthoDB" id="406634at2759"/>
<dbReference type="InterPro" id="IPR042098">
    <property type="entry name" value="TauD-like_sf"/>
</dbReference>
<dbReference type="GO" id="GO:0045329">
    <property type="term" value="P:carnitine biosynthetic process"/>
    <property type="evidence" value="ECO:0007669"/>
    <property type="project" value="TreeGrafter"/>
</dbReference>
<dbReference type="Proteomes" id="UP000308652">
    <property type="component" value="Unassembled WGS sequence"/>
</dbReference>
<dbReference type="Gene3D" id="3.60.130.10">
    <property type="entry name" value="Clavaminate synthase-like"/>
    <property type="match status" value="1"/>
</dbReference>
<dbReference type="Gene3D" id="3.30.2020.30">
    <property type="match status" value="1"/>
</dbReference>
<evidence type="ECO:0000313" key="9">
    <source>
        <dbReference type="EMBL" id="TFK41683.1"/>
    </source>
</evidence>
<name>A0A5C3MAB2_9AGAR</name>
<gene>
    <name evidence="9" type="ORF">BDQ12DRAFT_703710</name>
</gene>
<accession>A0A5C3MAB2</accession>
<protein>
    <submittedName>
        <fullName evidence="9">Gamma-butyrobetaine hydroxylase</fullName>
    </submittedName>
</protein>
<dbReference type="InterPro" id="IPR050411">
    <property type="entry name" value="AlphaKG_dependent_hydroxylases"/>
</dbReference>
<dbReference type="GO" id="GO:0005739">
    <property type="term" value="C:mitochondrion"/>
    <property type="evidence" value="ECO:0007669"/>
    <property type="project" value="TreeGrafter"/>
</dbReference>
<sequence length="415" mass="47208">MFFIPRSLTRVPSLLHSTRSFSSISTSDTAITVHTLKTTFPYLWLRDACQAPSSVHPSNRQKLFRSSDIPLDIRPAKDGMHTEDGGLRIRWEDGHESFFERAFLERHSSLSNLTAFHKDVSQQPWTRDFVTSQPSLFISYASLKTPQGLADAITQLSSSGLLFIRDVPNTETSNATCELRTLASTFGEIRPTFYGEIWDVQNVRESKNIAYTNLDLGLHMDLLYFQHPPRYQILHCLRNRVRGGTSIFVDALHAASTLRKTHPEEFNILTNTPVPFHYINDGHHLHYEHPTIELAKIGSSSSSNFERPISHINYSPPFQAPLLLSTPTSFFSALRRFSELLNDPENTYEYTLKEGDAALFDNRRVLHARTAFYDLEGDEGEAGETNRWLKGCYLEADAIMDRGRVLKGKIERGEV</sequence>
<reference evidence="9 10" key="1">
    <citation type="journal article" date="2019" name="Nat. Ecol. Evol.">
        <title>Megaphylogeny resolves global patterns of mushroom evolution.</title>
        <authorList>
            <person name="Varga T."/>
            <person name="Krizsan K."/>
            <person name="Foldi C."/>
            <person name="Dima B."/>
            <person name="Sanchez-Garcia M."/>
            <person name="Sanchez-Ramirez S."/>
            <person name="Szollosi G.J."/>
            <person name="Szarkandi J.G."/>
            <person name="Papp V."/>
            <person name="Albert L."/>
            <person name="Andreopoulos W."/>
            <person name="Angelini C."/>
            <person name="Antonin V."/>
            <person name="Barry K.W."/>
            <person name="Bougher N.L."/>
            <person name="Buchanan P."/>
            <person name="Buyck B."/>
            <person name="Bense V."/>
            <person name="Catcheside P."/>
            <person name="Chovatia M."/>
            <person name="Cooper J."/>
            <person name="Damon W."/>
            <person name="Desjardin D."/>
            <person name="Finy P."/>
            <person name="Geml J."/>
            <person name="Haridas S."/>
            <person name="Hughes K."/>
            <person name="Justo A."/>
            <person name="Karasinski D."/>
            <person name="Kautmanova I."/>
            <person name="Kiss B."/>
            <person name="Kocsube S."/>
            <person name="Kotiranta H."/>
            <person name="LaButti K.M."/>
            <person name="Lechner B.E."/>
            <person name="Liimatainen K."/>
            <person name="Lipzen A."/>
            <person name="Lukacs Z."/>
            <person name="Mihaltcheva S."/>
            <person name="Morgado L.N."/>
            <person name="Niskanen T."/>
            <person name="Noordeloos M.E."/>
            <person name="Ohm R.A."/>
            <person name="Ortiz-Santana B."/>
            <person name="Ovrebo C."/>
            <person name="Racz N."/>
            <person name="Riley R."/>
            <person name="Savchenko A."/>
            <person name="Shiryaev A."/>
            <person name="Soop K."/>
            <person name="Spirin V."/>
            <person name="Szebenyi C."/>
            <person name="Tomsovsky M."/>
            <person name="Tulloss R.E."/>
            <person name="Uehling J."/>
            <person name="Grigoriev I.V."/>
            <person name="Vagvolgyi C."/>
            <person name="Papp T."/>
            <person name="Martin F.M."/>
            <person name="Miettinen O."/>
            <person name="Hibbett D.S."/>
            <person name="Nagy L.G."/>
        </authorList>
    </citation>
    <scope>NUCLEOTIDE SEQUENCE [LARGE SCALE GENOMIC DNA]</scope>
    <source>
        <strain evidence="9 10">CBS 166.37</strain>
    </source>
</reference>
<dbReference type="InterPro" id="IPR038492">
    <property type="entry name" value="GBBH-like_N_sf"/>
</dbReference>
<dbReference type="SUPFAM" id="SSF51197">
    <property type="entry name" value="Clavaminate synthase-like"/>
    <property type="match status" value="1"/>
</dbReference>
<keyword evidence="5" id="KW-0560">Oxidoreductase</keyword>
<dbReference type="PANTHER" id="PTHR10696:SF25">
    <property type="entry name" value="OXIDOREDUCTASE AIM17-RELATED"/>
    <property type="match status" value="1"/>
</dbReference>